<dbReference type="InterPro" id="IPR036654">
    <property type="entry name" value="DNA_pol_III_psi_sf"/>
</dbReference>
<name>A0A1A7NXE1_9PAST</name>
<sequence>MNRRELLLQEMGITLWQLTKPEVLQGIGNMQIPAQIHTLLLADDPQFSQYPLLQDLLRAANSTEPQFLSITTEKLPRLETQHALLIFCAKNCHTALLNSPFAKQPHSAIVLPQDLKLTLTQKRQIWQQIQQFLLQQNEH</sequence>
<organism evidence="2 3">
    <name type="scientific">Gallibacterium salpingitidis</name>
    <dbReference type="NCBI Taxonomy" id="505341"/>
    <lineage>
        <taxon>Bacteria</taxon>
        <taxon>Pseudomonadati</taxon>
        <taxon>Pseudomonadota</taxon>
        <taxon>Gammaproteobacteria</taxon>
        <taxon>Pasteurellales</taxon>
        <taxon>Pasteurellaceae</taxon>
        <taxon>Gallibacterium</taxon>
    </lineage>
</organism>
<evidence type="ECO:0000256" key="1">
    <source>
        <dbReference type="PIRNR" id="PIRNR029225"/>
    </source>
</evidence>
<dbReference type="InterPro" id="IPR004615">
    <property type="entry name" value="DNA_pol_III_psi"/>
</dbReference>
<comment type="caution">
    <text evidence="2">The sequence shown here is derived from an EMBL/GenBank/DDBJ whole genome shotgun (WGS) entry which is preliminary data.</text>
</comment>
<dbReference type="PIRSF" id="PIRSF029225">
    <property type="entry name" value="DNA_pol_III_psi"/>
    <property type="match status" value="1"/>
</dbReference>
<accession>A0A1A7NXE1</accession>
<comment type="function">
    <text evidence="1">Part of the beta sliding clamp loading complex, which hydrolyzes ATP to load the beta clamp onto primed DNA to form the DNA replication pre-initiation complex. DNA polymerase III is a complex, multichain enzyme responsible for most of the replicative synthesis in bacteria. This DNA polymerase also exhibits 3' to 5' exonuclease activity.</text>
</comment>
<dbReference type="GO" id="GO:0003887">
    <property type="term" value="F:DNA-directed DNA polymerase activity"/>
    <property type="evidence" value="ECO:0007669"/>
    <property type="project" value="UniProtKB-KW"/>
</dbReference>
<keyword evidence="1" id="KW-0239">DNA-directed DNA polymerase</keyword>
<gene>
    <name evidence="2" type="ORF">QS62_05275</name>
</gene>
<dbReference type="Pfam" id="PF03603">
    <property type="entry name" value="DNA_III_psi"/>
    <property type="match status" value="1"/>
</dbReference>
<dbReference type="SUPFAM" id="SSF102220">
    <property type="entry name" value="DNA polymerase III psi subunit"/>
    <property type="match status" value="1"/>
</dbReference>
<dbReference type="EMBL" id="JTJL01000018">
    <property type="protein sequence ID" value="OBW94857.1"/>
    <property type="molecule type" value="Genomic_DNA"/>
</dbReference>
<dbReference type="OrthoDB" id="5682636at2"/>
<dbReference type="Proteomes" id="UP000092649">
    <property type="component" value="Unassembled WGS sequence"/>
</dbReference>
<reference evidence="2 3" key="1">
    <citation type="submission" date="2014-11" db="EMBL/GenBank/DDBJ databases">
        <title>Pan-genome of Gallibacterium spp.</title>
        <authorList>
            <person name="Kudirkiene E."/>
            <person name="Bojesen A.M."/>
        </authorList>
    </citation>
    <scope>NUCLEOTIDE SEQUENCE [LARGE SCALE GENOMIC DNA]</scope>
    <source>
        <strain evidence="2 3">F150</strain>
    </source>
</reference>
<keyword evidence="3" id="KW-1185">Reference proteome</keyword>
<dbReference type="RefSeq" id="WP_066106984.1">
    <property type="nucleotide sequence ID" value="NZ_JTJL01000018.1"/>
</dbReference>
<dbReference type="Gene3D" id="3.40.50.10220">
    <property type="entry name" value="DNA polymerase III, psi subunit"/>
    <property type="match status" value="1"/>
</dbReference>
<dbReference type="GO" id="GO:0006260">
    <property type="term" value="P:DNA replication"/>
    <property type="evidence" value="ECO:0007669"/>
    <property type="project" value="UniProtKB-KW"/>
</dbReference>
<dbReference type="GO" id="GO:0008408">
    <property type="term" value="F:3'-5' exonuclease activity"/>
    <property type="evidence" value="ECO:0007669"/>
    <property type="project" value="InterPro"/>
</dbReference>
<evidence type="ECO:0000313" key="3">
    <source>
        <dbReference type="Proteomes" id="UP000092649"/>
    </source>
</evidence>
<keyword evidence="1" id="KW-0808">Transferase</keyword>
<protein>
    <recommendedName>
        <fullName evidence="1">DNA polymerase III subunit psi</fullName>
    </recommendedName>
</protein>
<proteinExistence type="predicted"/>
<dbReference type="AlphaFoldDB" id="A0A1A7NXE1"/>
<evidence type="ECO:0000313" key="2">
    <source>
        <dbReference type="EMBL" id="OBW94857.1"/>
    </source>
</evidence>
<dbReference type="PATRIC" id="fig|505341.3.peg.1063"/>
<keyword evidence="1" id="KW-0548">Nucleotidyltransferase</keyword>
<keyword evidence="1" id="KW-0235">DNA replication</keyword>